<dbReference type="InterPro" id="IPR011051">
    <property type="entry name" value="RmlC_Cupin_sf"/>
</dbReference>
<dbReference type="OrthoDB" id="9787476at2"/>
<evidence type="ECO:0008006" key="3">
    <source>
        <dbReference type="Google" id="ProtNLM"/>
    </source>
</evidence>
<dbReference type="AlphaFoldDB" id="A0A1M5NQ67"/>
<reference evidence="1 2" key="1">
    <citation type="submission" date="2016-11" db="EMBL/GenBank/DDBJ databases">
        <authorList>
            <person name="Jaros S."/>
            <person name="Januszkiewicz K."/>
            <person name="Wedrychowicz H."/>
        </authorList>
    </citation>
    <scope>NUCLEOTIDE SEQUENCE [LARGE SCALE GENOMIC DNA]</scope>
    <source>
        <strain evidence="1 2">IBRC-M 10683</strain>
    </source>
</reference>
<protein>
    <recommendedName>
        <fullName evidence="3">Cupin domain-containing protein</fullName>
    </recommendedName>
</protein>
<keyword evidence="2" id="KW-1185">Reference proteome</keyword>
<organism evidence="1 2">
    <name type="scientific">Ornithinibacillus halophilus</name>
    <dbReference type="NCBI Taxonomy" id="930117"/>
    <lineage>
        <taxon>Bacteria</taxon>
        <taxon>Bacillati</taxon>
        <taxon>Bacillota</taxon>
        <taxon>Bacilli</taxon>
        <taxon>Bacillales</taxon>
        <taxon>Bacillaceae</taxon>
        <taxon>Ornithinibacillus</taxon>
    </lineage>
</organism>
<name>A0A1M5NQ67_9BACI</name>
<sequence length="139" mass="15894">MSGIKKITSKEISESLEGTNRQYLVGNLKKPQLLKHIFDENIEVGISHYKTFTADEPHFHSTVTEYQYVINGSSKIKNLLTNEIIDLEAGDFYIVNTKTPYAQKSMPDTKILFFKHPGINDKVPIEVDQHTINWLNAVE</sequence>
<evidence type="ECO:0000313" key="1">
    <source>
        <dbReference type="EMBL" id="SHG91339.1"/>
    </source>
</evidence>
<dbReference type="EMBL" id="FQVW01000086">
    <property type="protein sequence ID" value="SHG91339.1"/>
    <property type="molecule type" value="Genomic_DNA"/>
</dbReference>
<dbReference type="InterPro" id="IPR014710">
    <property type="entry name" value="RmlC-like_jellyroll"/>
</dbReference>
<proteinExistence type="predicted"/>
<evidence type="ECO:0000313" key="2">
    <source>
        <dbReference type="Proteomes" id="UP000183988"/>
    </source>
</evidence>
<dbReference type="Proteomes" id="UP000183988">
    <property type="component" value="Unassembled WGS sequence"/>
</dbReference>
<gene>
    <name evidence="1" type="ORF">SAMN05216225_10863</name>
</gene>
<dbReference type="SUPFAM" id="SSF51182">
    <property type="entry name" value="RmlC-like cupins"/>
    <property type="match status" value="1"/>
</dbReference>
<dbReference type="RefSeq" id="WP_072892111.1">
    <property type="nucleotide sequence ID" value="NZ_FQVW01000086.1"/>
</dbReference>
<dbReference type="STRING" id="930117.SAMN05216225_10863"/>
<dbReference type="Gene3D" id="2.60.120.10">
    <property type="entry name" value="Jelly Rolls"/>
    <property type="match status" value="1"/>
</dbReference>
<accession>A0A1M5NQ67</accession>